<dbReference type="OrthoDB" id="6228741at2"/>
<dbReference type="EMBL" id="VOLR01000005">
    <property type="protein sequence ID" value="TWX61932.1"/>
    <property type="molecule type" value="Genomic_DNA"/>
</dbReference>
<dbReference type="AlphaFoldDB" id="A0A5C6QQT7"/>
<dbReference type="InterPro" id="IPR014271">
    <property type="entry name" value="CHP02922"/>
</dbReference>
<accession>A0A5C6QQT7</accession>
<organism evidence="2 4">
    <name type="scientific">Colwellia hornerae</name>
    <dbReference type="NCBI Taxonomy" id="89402"/>
    <lineage>
        <taxon>Bacteria</taxon>
        <taxon>Pseudomonadati</taxon>
        <taxon>Pseudomonadota</taxon>
        <taxon>Gammaproteobacteria</taxon>
        <taxon>Alteromonadales</taxon>
        <taxon>Colwelliaceae</taxon>
        <taxon>Colwellia</taxon>
    </lineage>
</organism>
<dbReference type="Proteomes" id="UP000321917">
    <property type="component" value="Unassembled WGS sequence"/>
</dbReference>
<evidence type="ECO:0000313" key="1">
    <source>
        <dbReference type="EMBL" id="TWX61932.1"/>
    </source>
</evidence>
<reference evidence="2 4" key="1">
    <citation type="submission" date="2019-07" db="EMBL/GenBank/DDBJ databases">
        <title>Genomes of sea-ice associated Colwellia species.</title>
        <authorList>
            <person name="Bowman J.P."/>
        </authorList>
    </citation>
    <scope>NUCLEOTIDE SEQUENCE [LARGE SCALE GENOMIC DNA]</scope>
    <source>
        <strain evidence="1 3">ACAM 607</strain>
        <strain evidence="2 4">IC036</strain>
    </source>
</reference>
<evidence type="ECO:0000313" key="3">
    <source>
        <dbReference type="Proteomes" id="UP000321525"/>
    </source>
</evidence>
<comment type="caution">
    <text evidence="2">The sequence shown here is derived from an EMBL/GenBank/DDBJ whole genome shotgun (WGS) entry which is preliminary data.</text>
</comment>
<dbReference type="Proteomes" id="UP000321525">
    <property type="component" value="Unassembled WGS sequence"/>
</dbReference>
<name>A0A5C6QQT7_9GAMM</name>
<dbReference type="EMBL" id="VOLQ01000003">
    <property type="protein sequence ID" value="TWX71264.1"/>
    <property type="molecule type" value="Genomic_DNA"/>
</dbReference>
<sequence>MTNTNLRTVTIIYYIEDSLELMHFVGQFAENASGRVIIPEKFKEEKSIVAVCDGEITILNKVGDRIHLINDY</sequence>
<dbReference type="NCBIfam" id="TIGR02922">
    <property type="entry name" value="TIGR02922 family protein"/>
    <property type="match status" value="1"/>
</dbReference>
<gene>
    <name evidence="1" type="ORF">ESZ26_04795</name>
    <name evidence="2" type="ORF">ESZ27_02375</name>
</gene>
<dbReference type="Pfam" id="PF09558">
    <property type="entry name" value="DUF2375"/>
    <property type="match status" value="1"/>
</dbReference>
<proteinExistence type="predicted"/>
<keyword evidence="3" id="KW-1185">Reference proteome</keyword>
<protein>
    <submittedName>
        <fullName evidence="2">TIGR02922 family protein</fullName>
    </submittedName>
</protein>
<evidence type="ECO:0000313" key="4">
    <source>
        <dbReference type="Proteomes" id="UP000321917"/>
    </source>
</evidence>
<evidence type="ECO:0000313" key="2">
    <source>
        <dbReference type="EMBL" id="TWX71264.1"/>
    </source>
</evidence>
<dbReference type="RefSeq" id="WP_146798508.1">
    <property type="nucleotide sequence ID" value="NZ_VOLP01000006.1"/>
</dbReference>